<organism evidence="8 9">
    <name type="scientific">Nocardia abscessus</name>
    <dbReference type="NCBI Taxonomy" id="120957"/>
    <lineage>
        <taxon>Bacteria</taxon>
        <taxon>Bacillati</taxon>
        <taxon>Actinomycetota</taxon>
        <taxon>Actinomycetes</taxon>
        <taxon>Mycobacteriales</taxon>
        <taxon>Nocardiaceae</taxon>
        <taxon>Nocardia</taxon>
    </lineage>
</organism>
<dbReference type="SUPFAM" id="SSF54862">
    <property type="entry name" value="4Fe-4S ferredoxins"/>
    <property type="match status" value="1"/>
</dbReference>
<dbReference type="PANTHER" id="PTHR36923:SF3">
    <property type="entry name" value="FERREDOXIN"/>
    <property type="match status" value="1"/>
</dbReference>
<dbReference type="Gene3D" id="3.30.70.20">
    <property type="match status" value="1"/>
</dbReference>
<evidence type="ECO:0000256" key="1">
    <source>
        <dbReference type="ARBA" id="ARBA00001927"/>
    </source>
</evidence>
<keyword evidence="6" id="KW-0411">Iron-sulfur</keyword>
<dbReference type="Proteomes" id="UP000807309">
    <property type="component" value="Unassembled WGS sequence"/>
</dbReference>
<evidence type="ECO:0000256" key="7">
    <source>
        <dbReference type="ARBA" id="ARBA00023291"/>
    </source>
</evidence>
<evidence type="ECO:0000256" key="2">
    <source>
        <dbReference type="ARBA" id="ARBA00022448"/>
    </source>
</evidence>
<gene>
    <name evidence="8" type="ORF">IU470_29640</name>
</gene>
<dbReference type="EMBL" id="JADLRE010000032">
    <property type="protein sequence ID" value="MBF6229241.1"/>
    <property type="molecule type" value="Genomic_DNA"/>
</dbReference>
<proteinExistence type="predicted"/>
<keyword evidence="2" id="KW-0813">Transport</keyword>
<sequence>MRIRADLDLCQGHAVCQAEAPGVFTVPKRGRVEILDDAPTGELEPAVANAIRYCPTQALSIADEGATDSSPKGTD</sequence>
<dbReference type="Pfam" id="PF13459">
    <property type="entry name" value="Fer4_15"/>
    <property type="match status" value="1"/>
</dbReference>
<comment type="caution">
    <text evidence="8">The sequence shown here is derived from an EMBL/GenBank/DDBJ whole genome shotgun (WGS) entry which is preliminary data.</text>
</comment>
<name>A0ABS0CH22_9NOCA</name>
<evidence type="ECO:0000256" key="3">
    <source>
        <dbReference type="ARBA" id="ARBA00022723"/>
    </source>
</evidence>
<dbReference type="InterPro" id="IPR051269">
    <property type="entry name" value="Fe-S_cluster_ET"/>
</dbReference>
<keyword evidence="9" id="KW-1185">Reference proteome</keyword>
<evidence type="ECO:0000313" key="9">
    <source>
        <dbReference type="Proteomes" id="UP000807309"/>
    </source>
</evidence>
<protein>
    <submittedName>
        <fullName evidence="8">Ferredoxin</fullName>
    </submittedName>
</protein>
<dbReference type="RefSeq" id="WP_195036084.1">
    <property type="nucleotide sequence ID" value="NZ_JADLRE010000032.1"/>
</dbReference>
<evidence type="ECO:0000256" key="6">
    <source>
        <dbReference type="ARBA" id="ARBA00023014"/>
    </source>
</evidence>
<evidence type="ECO:0000313" key="8">
    <source>
        <dbReference type="EMBL" id="MBF6229241.1"/>
    </source>
</evidence>
<evidence type="ECO:0000256" key="5">
    <source>
        <dbReference type="ARBA" id="ARBA00023004"/>
    </source>
</evidence>
<evidence type="ECO:0000256" key="4">
    <source>
        <dbReference type="ARBA" id="ARBA00022982"/>
    </source>
</evidence>
<keyword evidence="7" id="KW-0003">3Fe-4S</keyword>
<accession>A0ABS0CH22</accession>
<keyword evidence="3" id="KW-0479">Metal-binding</keyword>
<keyword evidence="4" id="KW-0249">Electron transport</keyword>
<comment type="cofactor">
    <cofactor evidence="1">
        <name>[3Fe-4S] cluster</name>
        <dbReference type="ChEBI" id="CHEBI:21137"/>
    </cofactor>
</comment>
<reference evidence="8 9" key="1">
    <citation type="submission" date="2020-10" db="EMBL/GenBank/DDBJ databases">
        <title>Identification of Nocardia species via Next-generation sequencing and recognition of intraspecies genetic diversity.</title>
        <authorList>
            <person name="Li P."/>
            <person name="Li P."/>
            <person name="Lu B."/>
        </authorList>
    </citation>
    <scope>NUCLEOTIDE SEQUENCE [LARGE SCALE GENOMIC DNA]</scope>
    <source>
        <strain evidence="8 9">N-11</strain>
    </source>
</reference>
<keyword evidence="5" id="KW-0408">Iron</keyword>
<dbReference type="PANTHER" id="PTHR36923">
    <property type="entry name" value="FERREDOXIN"/>
    <property type="match status" value="1"/>
</dbReference>